<dbReference type="InterPro" id="IPR035980">
    <property type="entry name" value="Ribosomal_bS6_sf"/>
</dbReference>
<organism evidence="5 6">
    <name type="scientific">Candidatus Spechtbacteria bacterium SB0662_bin_43</name>
    <dbReference type="NCBI Taxonomy" id="2604897"/>
    <lineage>
        <taxon>Bacteria</taxon>
        <taxon>Candidatus Spechtiibacteriota</taxon>
    </lineage>
</organism>
<comment type="similarity">
    <text evidence="1">Belongs to the bacterial ribosomal protein bS6 family.</text>
</comment>
<gene>
    <name evidence="5" type="ORF">F4X82_02530</name>
</gene>
<dbReference type="SUPFAM" id="SSF54995">
    <property type="entry name" value="Ribosomal protein S6"/>
    <property type="match status" value="1"/>
</dbReference>
<dbReference type="Gene3D" id="3.30.70.60">
    <property type="match status" value="1"/>
</dbReference>
<protein>
    <recommendedName>
        <fullName evidence="2">Small ribosomal subunit protein bS6</fullName>
    </recommendedName>
    <alternativeName>
        <fullName evidence="3">30S ribosomal protein S6</fullName>
    </alternativeName>
</protein>
<feature type="compositionally biased region" description="Basic and acidic residues" evidence="4">
    <location>
        <begin position="121"/>
        <end position="131"/>
    </location>
</feature>
<dbReference type="GO" id="GO:0006412">
    <property type="term" value="P:translation"/>
    <property type="evidence" value="ECO:0007669"/>
    <property type="project" value="InterPro"/>
</dbReference>
<proteinExistence type="inferred from homology"/>
<comment type="caution">
    <text evidence="5">The sequence shown here is derived from an EMBL/GenBank/DDBJ whole genome shotgun (WGS) entry which is preliminary data.</text>
</comment>
<evidence type="ECO:0000313" key="5">
    <source>
        <dbReference type="EMBL" id="MYE38365.1"/>
    </source>
</evidence>
<dbReference type="AlphaFoldDB" id="A0A845DAD6"/>
<dbReference type="GO" id="GO:0003735">
    <property type="term" value="F:structural constituent of ribosome"/>
    <property type="evidence" value="ECO:0007669"/>
    <property type="project" value="InterPro"/>
</dbReference>
<dbReference type="GO" id="GO:0019843">
    <property type="term" value="F:rRNA binding"/>
    <property type="evidence" value="ECO:0007669"/>
    <property type="project" value="InterPro"/>
</dbReference>
<dbReference type="Pfam" id="PF01250">
    <property type="entry name" value="Ribosomal_S6"/>
    <property type="match status" value="1"/>
</dbReference>
<dbReference type="EMBL" id="VXOY01000021">
    <property type="protein sequence ID" value="MYE38365.1"/>
    <property type="molecule type" value="Genomic_DNA"/>
</dbReference>
<name>A0A845DAD6_9BACT</name>
<dbReference type="Proteomes" id="UP000449092">
    <property type="component" value="Unassembled WGS sequence"/>
</dbReference>
<evidence type="ECO:0000256" key="1">
    <source>
        <dbReference type="ARBA" id="ARBA00009512"/>
    </source>
</evidence>
<sequence>MPKTKQKTNTTKVKVEQKTYGIYLMAHQSAGETELVGLHKQILDILTSNKSRVLSEPLFQKQKLAFPIHKALYAYNAHILFENTPNALQPIQEAMQTIEQPLIRYMITKEHEQQQAPQETKAPEQKQEPKQETQPSPQKDSAEKKITLNEIDKKIDEIIGNL</sequence>
<feature type="region of interest" description="Disordered" evidence="4">
    <location>
        <begin position="111"/>
        <end position="147"/>
    </location>
</feature>
<accession>A0A845DAD6</accession>
<evidence type="ECO:0000256" key="2">
    <source>
        <dbReference type="ARBA" id="ARBA00035294"/>
    </source>
</evidence>
<dbReference type="InterPro" id="IPR014717">
    <property type="entry name" value="Transl_elong_EF1B/ribsomal_bS6"/>
</dbReference>
<dbReference type="GO" id="GO:0005840">
    <property type="term" value="C:ribosome"/>
    <property type="evidence" value="ECO:0007669"/>
    <property type="project" value="InterPro"/>
</dbReference>
<evidence type="ECO:0000313" key="6">
    <source>
        <dbReference type="Proteomes" id="UP000449092"/>
    </source>
</evidence>
<evidence type="ECO:0000256" key="4">
    <source>
        <dbReference type="SAM" id="MobiDB-lite"/>
    </source>
</evidence>
<evidence type="ECO:0000256" key="3">
    <source>
        <dbReference type="ARBA" id="ARBA00035520"/>
    </source>
</evidence>
<reference evidence="5 6" key="1">
    <citation type="submission" date="2019-09" db="EMBL/GenBank/DDBJ databases">
        <title>Characterisation of the sponge microbiome using genome-centric metagenomics.</title>
        <authorList>
            <person name="Engelberts J.P."/>
            <person name="Robbins S.J."/>
            <person name="De Goeij J.M."/>
            <person name="Aranda M."/>
            <person name="Bell S.C."/>
            <person name="Webster N.S."/>
        </authorList>
    </citation>
    <scope>NUCLEOTIDE SEQUENCE [LARGE SCALE GENOMIC DNA]</scope>
    <source>
        <strain evidence="5">SB0662_bin_43</strain>
    </source>
</reference>
<dbReference type="InterPro" id="IPR000529">
    <property type="entry name" value="Ribosomal_bS6"/>
</dbReference>